<dbReference type="FunFam" id="3.40.50.620:FF:000023">
    <property type="entry name" value="Isoleucyl-tRNA synthetase,cytoplasmic"/>
    <property type="match status" value="1"/>
</dbReference>
<keyword evidence="6 13" id="KW-0547">Nucleotide-binding</keyword>
<evidence type="ECO:0000256" key="13">
    <source>
        <dbReference type="RuleBase" id="RU363035"/>
    </source>
</evidence>
<organism evidence="16 17">
    <name type="scientific">Ecytonucleospora hepatopenaei</name>
    <dbReference type="NCBI Taxonomy" id="646526"/>
    <lineage>
        <taxon>Eukaryota</taxon>
        <taxon>Fungi</taxon>
        <taxon>Fungi incertae sedis</taxon>
        <taxon>Microsporidia</taxon>
        <taxon>Enterocytozoonidae</taxon>
        <taxon>Ecytonucleospora</taxon>
    </lineage>
</organism>
<evidence type="ECO:0000259" key="15">
    <source>
        <dbReference type="Pfam" id="PF08264"/>
    </source>
</evidence>
<dbReference type="NCBIfam" id="TIGR00392">
    <property type="entry name" value="ileS"/>
    <property type="match status" value="1"/>
</dbReference>
<dbReference type="PROSITE" id="PS00178">
    <property type="entry name" value="AA_TRNA_LIGASE_I"/>
    <property type="match status" value="1"/>
</dbReference>
<proteinExistence type="inferred from homology"/>
<evidence type="ECO:0000256" key="2">
    <source>
        <dbReference type="ARBA" id="ARBA00005594"/>
    </source>
</evidence>
<dbReference type="SUPFAM" id="SSF52374">
    <property type="entry name" value="Nucleotidylyl transferase"/>
    <property type="match status" value="1"/>
</dbReference>
<dbReference type="Pfam" id="PF00133">
    <property type="entry name" value="tRNA-synt_1"/>
    <property type="match status" value="1"/>
</dbReference>
<dbReference type="Proteomes" id="UP000192758">
    <property type="component" value="Unassembled WGS sequence"/>
</dbReference>
<keyword evidence="4" id="KW-0963">Cytoplasm</keyword>
<evidence type="ECO:0000256" key="10">
    <source>
        <dbReference type="ARBA" id="ARBA00032665"/>
    </source>
</evidence>
<dbReference type="PANTHER" id="PTHR42780">
    <property type="entry name" value="SOLEUCYL-TRNA SYNTHETASE"/>
    <property type="match status" value="1"/>
</dbReference>
<feature type="domain" description="Methionyl/Valyl/Leucyl/Isoleucyl-tRNA synthetase anticodon-binding" evidence="15">
    <location>
        <begin position="703"/>
        <end position="842"/>
    </location>
</feature>
<dbReference type="PRINTS" id="PR00984">
    <property type="entry name" value="TRNASYNTHILE"/>
</dbReference>
<dbReference type="InterPro" id="IPR014729">
    <property type="entry name" value="Rossmann-like_a/b/a_fold"/>
</dbReference>
<dbReference type="Gene3D" id="3.40.50.620">
    <property type="entry name" value="HUPs"/>
    <property type="match status" value="2"/>
</dbReference>
<dbReference type="GO" id="GO:0004822">
    <property type="term" value="F:isoleucine-tRNA ligase activity"/>
    <property type="evidence" value="ECO:0007669"/>
    <property type="project" value="UniProtKB-EC"/>
</dbReference>
<evidence type="ECO:0000256" key="5">
    <source>
        <dbReference type="ARBA" id="ARBA00022598"/>
    </source>
</evidence>
<dbReference type="InterPro" id="IPR001412">
    <property type="entry name" value="aa-tRNA-synth_I_CS"/>
</dbReference>
<reference evidence="16 17" key="1">
    <citation type="journal article" date="2017" name="Environ. Microbiol.">
        <title>Decay of the glycolytic pathway and adaptation to intranuclear parasitism within Enterocytozoonidae microsporidia.</title>
        <authorList>
            <person name="Wiredu Boakye D."/>
            <person name="Jaroenlak P."/>
            <person name="Prachumwat A."/>
            <person name="Williams T.A."/>
            <person name="Bateman K.S."/>
            <person name="Itsathitphaisarn O."/>
            <person name="Sritunyalucksana K."/>
            <person name="Paszkiewicz K.H."/>
            <person name="Moore K.A."/>
            <person name="Stentiford G.D."/>
            <person name="Williams B.A."/>
        </authorList>
    </citation>
    <scope>NUCLEOTIDE SEQUENCE [LARGE SCALE GENOMIC DNA]</scope>
    <source>
        <strain evidence="16 17">TH1</strain>
    </source>
</reference>
<dbReference type="PANTHER" id="PTHR42780:SF1">
    <property type="entry name" value="ISOLEUCINE--TRNA LIGASE, CYTOPLASMIC"/>
    <property type="match status" value="1"/>
</dbReference>
<keyword evidence="9 13" id="KW-0030">Aminoacyl-tRNA synthetase</keyword>
<evidence type="ECO:0000256" key="7">
    <source>
        <dbReference type="ARBA" id="ARBA00022840"/>
    </source>
</evidence>
<evidence type="ECO:0000256" key="12">
    <source>
        <dbReference type="ARBA" id="ARBA00072822"/>
    </source>
</evidence>
<evidence type="ECO:0000256" key="1">
    <source>
        <dbReference type="ARBA" id="ARBA00004496"/>
    </source>
</evidence>
<evidence type="ECO:0000256" key="4">
    <source>
        <dbReference type="ARBA" id="ARBA00022490"/>
    </source>
</evidence>
<keyword evidence="8 13" id="KW-0648">Protein biosynthesis</keyword>
<dbReference type="InterPro" id="IPR009080">
    <property type="entry name" value="tRNAsynth_Ia_anticodon-bd"/>
</dbReference>
<dbReference type="InterPro" id="IPR023586">
    <property type="entry name" value="Ile-tRNA-ligase_type2"/>
</dbReference>
<dbReference type="GO" id="GO:0002161">
    <property type="term" value="F:aminoacyl-tRNA deacylase activity"/>
    <property type="evidence" value="ECO:0007669"/>
    <property type="project" value="InterPro"/>
</dbReference>
<dbReference type="STRING" id="646526.A0A1W0E740"/>
<dbReference type="Gene3D" id="1.10.730.10">
    <property type="entry name" value="Isoleucyl-tRNA Synthetase, Domain 1"/>
    <property type="match status" value="1"/>
</dbReference>
<comment type="catalytic activity">
    <reaction evidence="11">
        <text>tRNA(Ile) + L-isoleucine + ATP = L-isoleucyl-tRNA(Ile) + AMP + diphosphate</text>
        <dbReference type="Rhea" id="RHEA:11060"/>
        <dbReference type="Rhea" id="RHEA-COMP:9666"/>
        <dbReference type="Rhea" id="RHEA-COMP:9695"/>
        <dbReference type="ChEBI" id="CHEBI:30616"/>
        <dbReference type="ChEBI" id="CHEBI:33019"/>
        <dbReference type="ChEBI" id="CHEBI:58045"/>
        <dbReference type="ChEBI" id="CHEBI:78442"/>
        <dbReference type="ChEBI" id="CHEBI:78528"/>
        <dbReference type="ChEBI" id="CHEBI:456215"/>
        <dbReference type="EC" id="6.1.1.5"/>
    </reaction>
</comment>
<dbReference type="VEuPathDB" id="MicrosporidiaDB:EHP00_955"/>
<evidence type="ECO:0000313" key="16">
    <source>
        <dbReference type="EMBL" id="OQS55043.1"/>
    </source>
</evidence>
<dbReference type="InterPro" id="IPR009008">
    <property type="entry name" value="Val/Leu/Ile-tRNA-synth_edit"/>
</dbReference>
<dbReference type="GO" id="GO:0005524">
    <property type="term" value="F:ATP binding"/>
    <property type="evidence" value="ECO:0007669"/>
    <property type="project" value="UniProtKB-KW"/>
</dbReference>
<evidence type="ECO:0000256" key="3">
    <source>
        <dbReference type="ARBA" id="ARBA00013165"/>
    </source>
</evidence>
<dbReference type="InterPro" id="IPR013155">
    <property type="entry name" value="M/V/L/I-tRNA-synth_anticd-bd"/>
</dbReference>
<dbReference type="EMBL" id="MNPJ01000014">
    <property type="protein sequence ID" value="OQS55043.1"/>
    <property type="molecule type" value="Genomic_DNA"/>
</dbReference>
<evidence type="ECO:0000256" key="9">
    <source>
        <dbReference type="ARBA" id="ARBA00023146"/>
    </source>
</evidence>
<dbReference type="EC" id="6.1.1.5" evidence="3"/>
<keyword evidence="7 13" id="KW-0067">ATP-binding</keyword>
<dbReference type="SUPFAM" id="SSF47323">
    <property type="entry name" value="Anticodon-binding domain of a subclass of class I aminoacyl-tRNA synthetases"/>
    <property type="match status" value="1"/>
</dbReference>
<evidence type="ECO:0000256" key="11">
    <source>
        <dbReference type="ARBA" id="ARBA00048359"/>
    </source>
</evidence>
<dbReference type="SUPFAM" id="SSF50677">
    <property type="entry name" value="ValRS/IleRS/LeuRS editing domain"/>
    <property type="match status" value="1"/>
</dbReference>
<accession>A0A1W0E740</accession>
<dbReference type="AlphaFoldDB" id="A0A1W0E740"/>
<evidence type="ECO:0000259" key="14">
    <source>
        <dbReference type="Pfam" id="PF00133"/>
    </source>
</evidence>
<dbReference type="Pfam" id="PF08264">
    <property type="entry name" value="Anticodon_1"/>
    <property type="match status" value="1"/>
</dbReference>
<dbReference type="GO" id="GO:1990825">
    <property type="term" value="F:sequence-specific mRNA binding"/>
    <property type="evidence" value="ECO:0007669"/>
    <property type="project" value="EnsemblFungi"/>
</dbReference>
<sequence length="1041" mass="121691">MSKNKMFSIPENETEILKFWKENKCFEVSNAKNKNNKKFVFYDGPPFATGLPHYGHILSGTIKDTIGRFYNQKGFYVERRFGWDCHGLPVEYEIDKKLKIVDRNQILNMGVAKYNEECRNIVDKYTNEWEEIVERMGRWVDFKGGYKTMDVSFMESVWFIFKKIFDRNRVYRGFKIMPFSTACKTAMSNFEATQNYKDVSDPSVLVCFPALNATMFEKYKEVNFVAWTTTPWTLPANCALCINPSFTYVLFVLEKEPEKGYVMEKERVSIYLKNAIVKQEIKGVDLVGLEYEQPFTCYEEYRKKGFFRILSGEFVTRDSGTAIVHCAPSFGEEDYKVFLRQKLIGKNEEPPCHIDENGKFTIPLENFFRKEHVLEKSLLGFYIKDADKIILSVLKDKLLFNSKMVHSYPFCWRSDTPLIYRLVPNWHIKVEDLRENLLKTLETTNWTPNDVKTKRFYNWLANASDWAVSRQRFWGTPLPIWARYENEKYDFEDLICIGSVKELEALTETNITDIHRHFIDHLFIHKEGKTYKRIEEVLDCWFESGSMPYAQDNLSGISQISGEDFLKKENFPADFIGEGIDQTRGWFYTLHVISTMLFDLPAFKNVIVNGIVLAEDGKKMSKRLKNYPDPKEVFDKYGADALRFYLISSPVVEAENLKFSEKGVSEIIKTVIIPWYNILVFYDSLSVEGDDFESESKIELSDWIDCELNNFVFNVNKAMKEYKLNVISGYCLRFIDSLSNWFIRINRKGLRKNKLKLGRLIYDFSIVMAPFTPFFAEFSYQKVLCDCIKDIKKENKSKQSVHHELIPDTELKCNDFNKIKVVVEGIRHLREKYGIKLKRVLKKASVVVPKVNEKEYKELFMKFESVILRECNLLKIELELMENFDVKIDVKPNYSAIKKDEIKSKCAILNKHKKEIIEQLKLENDCTFLPKDEMIISYDFVSEKHGDLFNGVGVVLDVEETEETKRMSLARDFSSFVNKMRKELGLSIKNNVLVKVEEEDIISSCQEYNSGGMVFGKSGDIIGKSDYDYNGRKINVSLYKQ</sequence>
<comment type="caution">
    <text evidence="16">The sequence shown here is derived from an EMBL/GenBank/DDBJ whole genome shotgun (WGS) entry which is preliminary data.</text>
</comment>
<name>A0A1W0E740_9MICR</name>
<dbReference type="InterPro" id="IPR002300">
    <property type="entry name" value="aa-tRNA-synth_Ia"/>
</dbReference>
<dbReference type="GO" id="GO:0005829">
    <property type="term" value="C:cytosol"/>
    <property type="evidence" value="ECO:0007669"/>
    <property type="project" value="EnsemblFungi"/>
</dbReference>
<gene>
    <name evidence="16" type="ORF">EHP00_955</name>
</gene>
<keyword evidence="5 13" id="KW-0436">Ligase</keyword>
<evidence type="ECO:0000313" key="17">
    <source>
        <dbReference type="Proteomes" id="UP000192758"/>
    </source>
</evidence>
<comment type="similarity">
    <text evidence="2 13">Belongs to the class-I aminoacyl-tRNA synthetase family.</text>
</comment>
<dbReference type="GO" id="GO:0006428">
    <property type="term" value="P:isoleucyl-tRNA aminoacylation"/>
    <property type="evidence" value="ECO:0007669"/>
    <property type="project" value="EnsemblFungi"/>
</dbReference>
<dbReference type="InterPro" id="IPR002301">
    <property type="entry name" value="Ile-tRNA-ligase"/>
</dbReference>
<dbReference type="Gene3D" id="3.90.740.10">
    <property type="entry name" value="Valyl/Leucyl/Isoleucyl-tRNA synthetase, editing domain"/>
    <property type="match status" value="1"/>
</dbReference>
<evidence type="ECO:0000256" key="6">
    <source>
        <dbReference type="ARBA" id="ARBA00022741"/>
    </source>
</evidence>
<dbReference type="CDD" id="cd00818">
    <property type="entry name" value="IleRS_core"/>
    <property type="match status" value="1"/>
</dbReference>
<feature type="domain" description="Aminoacyl-tRNA synthetase class Ia" evidence="14">
    <location>
        <begin position="16"/>
        <end position="657"/>
    </location>
</feature>
<evidence type="ECO:0000256" key="8">
    <source>
        <dbReference type="ARBA" id="ARBA00022917"/>
    </source>
</evidence>
<keyword evidence="17" id="KW-1185">Reference proteome</keyword>
<comment type="subcellular location">
    <subcellularLocation>
        <location evidence="1">Cytoplasm</location>
    </subcellularLocation>
</comment>
<protein>
    <recommendedName>
        <fullName evidence="12">Probable isoleucine--tRNA ligase, cytoplasmic</fullName>
        <ecNumber evidence="3">6.1.1.5</ecNumber>
    </recommendedName>
    <alternativeName>
        <fullName evidence="10">Isoleucyl-tRNA synthetase</fullName>
    </alternativeName>
</protein>
<dbReference type="OrthoDB" id="1706657at2759"/>